<dbReference type="PANTHER" id="PTHR12483">
    <property type="entry name" value="SOLUTE CARRIER FAMILY 31 COPPER TRANSPORTERS"/>
    <property type="match status" value="1"/>
</dbReference>
<keyword evidence="4" id="KW-0186">Copper</keyword>
<evidence type="ECO:0000313" key="6">
    <source>
        <dbReference type="RefSeq" id="XP_013381697.1"/>
    </source>
</evidence>
<dbReference type="GO" id="GO:0005375">
    <property type="term" value="F:copper ion transmembrane transporter activity"/>
    <property type="evidence" value="ECO:0007669"/>
    <property type="project" value="UniProtKB-UniRule"/>
</dbReference>
<organism evidence="5 6">
    <name type="scientific">Lingula anatina</name>
    <name type="common">Brachiopod</name>
    <name type="synonym">Lingula unguis</name>
    <dbReference type="NCBI Taxonomy" id="7574"/>
    <lineage>
        <taxon>Eukaryota</taxon>
        <taxon>Metazoa</taxon>
        <taxon>Spiralia</taxon>
        <taxon>Lophotrochozoa</taxon>
        <taxon>Brachiopoda</taxon>
        <taxon>Linguliformea</taxon>
        <taxon>Lingulata</taxon>
        <taxon>Lingulida</taxon>
        <taxon>Linguloidea</taxon>
        <taxon>Lingulidae</taxon>
        <taxon>Lingula</taxon>
    </lineage>
</organism>
<keyword evidence="4" id="KW-0187">Copper transport</keyword>
<dbReference type="InParanoid" id="A0A1S3H6U1"/>
<keyword evidence="1 4" id="KW-0812">Transmembrane</keyword>
<gene>
    <name evidence="6" type="primary">LOC106152598</name>
</gene>
<accession>A0A1S3H6U1</accession>
<evidence type="ECO:0000256" key="2">
    <source>
        <dbReference type="ARBA" id="ARBA00022989"/>
    </source>
</evidence>
<keyword evidence="4" id="KW-0813">Transport</keyword>
<sequence>MVTPRMASTDSEHPNYFHGLYHTQIYFKDLTISTWWGTLVSCMLLFLLAICYEGLKVVQGVYLAQTTRSFGEASEERYCSRQQSGKTQAHHENKKSPALVFAEVEKRKPPVGERNAPSKKITSFLYAFRYWITARRCICICTHLLRSCIHSLQLILGYFLMLAIMTYNYWYLLAVSLGAGLGYCLLYRKMVKLENIEEQRTAAISEDVTDYQTLESNHLLHKDYINIFSLSVPFSVENQGLGKHVNSEHQKIRPNSKLYLRETSV</sequence>
<dbReference type="GeneID" id="106152598"/>
<keyword evidence="5" id="KW-1185">Reference proteome</keyword>
<dbReference type="AlphaFoldDB" id="A0A1S3H6U1"/>
<evidence type="ECO:0000256" key="3">
    <source>
        <dbReference type="ARBA" id="ARBA00023136"/>
    </source>
</evidence>
<reference evidence="6" key="1">
    <citation type="submission" date="2025-08" db="UniProtKB">
        <authorList>
            <consortium name="RefSeq"/>
        </authorList>
    </citation>
    <scope>IDENTIFICATION</scope>
    <source>
        <tissue evidence="6">Gonads</tissue>
    </source>
</reference>
<name>A0A1S3H6U1_LINAN</name>
<comment type="subcellular location">
    <subcellularLocation>
        <location evidence="4">Membrane</location>
        <topology evidence="4">Multi-pass membrane protein</topology>
    </subcellularLocation>
</comment>
<feature type="transmembrane region" description="Helical" evidence="4">
    <location>
        <begin position="144"/>
        <end position="163"/>
    </location>
</feature>
<keyword evidence="3 4" id="KW-0472">Membrane</keyword>
<dbReference type="OrthoDB" id="73901at2759"/>
<evidence type="ECO:0000256" key="1">
    <source>
        <dbReference type="ARBA" id="ARBA00022692"/>
    </source>
</evidence>
<comment type="similarity">
    <text evidence="4">Belongs to the copper transporter (Ctr) (TC 1.A.56) family. SLC31A subfamily.</text>
</comment>
<proteinExistence type="inferred from homology"/>
<dbReference type="Proteomes" id="UP000085678">
    <property type="component" value="Unplaced"/>
</dbReference>
<evidence type="ECO:0000256" key="4">
    <source>
        <dbReference type="RuleBase" id="RU367022"/>
    </source>
</evidence>
<dbReference type="KEGG" id="lak:106152598"/>
<dbReference type="PANTHER" id="PTHR12483:SF115">
    <property type="entry name" value="COPPER TRANSPORT PROTEIN"/>
    <property type="match status" value="1"/>
</dbReference>
<dbReference type="Pfam" id="PF04145">
    <property type="entry name" value="Ctr"/>
    <property type="match status" value="1"/>
</dbReference>
<feature type="transmembrane region" description="Helical" evidence="4">
    <location>
        <begin position="35"/>
        <end position="55"/>
    </location>
</feature>
<evidence type="ECO:0000313" key="5">
    <source>
        <dbReference type="Proteomes" id="UP000085678"/>
    </source>
</evidence>
<keyword evidence="4" id="KW-0406">Ion transport</keyword>
<feature type="transmembrane region" description="Helical" evidence="4">
    <location>
        <begin position="169"/>
        <end position="187"/>
    </location>
</feature>
<protein>
    <recommendedName>
        <fullName evidence="4">Copper transport protein</fullName>
    </recommendedName>
</protein>
<dbReference type="GO" id="GO:0016020">
    <property type="term" value="C:membrane"/>
    <property type="evidence" value="ECO:0007669"/>
    <property type="project" value="UniProtKB-SubCell"/>
</dbReference>
<dbReference type="InterPro" id="IPR007274">
    <property type="entry name" value="Cop_transporter"/>
</dbReference>
<dbReference type="RefSeq" id="XP_013381697.1">
    <property type="nucleotide sequence ID" value="XM_013526243.1"/>
</dbReference>
<keyword evidence="2 4" id="KW-1133">Transmembrane helix</keyword>